<dbReference type="STRING" id="1461694.ATO9_16680"/>
<organism evidence="1 2">
    <name type="scientific">Pseudooceanicola atlanticus</name>
    <dbReference type="NCBI Taxonomy" id="1461694"/>
    <lineage>
        <taxon>Bacteria</taxon>
        <taxon>Pseudomonadati</taxon>
        <taxon>Pseudomonadota</taxon>
        <taxon>Alphaproteobacteria</taxon>
        <taxon>Rhodobacterales</taxon>
        <taxon>Paracoccaceae</taxon>
        <taxon>Pseudooceanicola</taxon>
    </lineage>
</organism>
<dbReference type="eggNOG" id="COG3914">
    <property type="taxonomic scope" value="Bacteria"/>
</dbReference>
<evidence type="ECO:0008006" key="3">
    <source>
        <dbReference type="Google" id="ProtNLM"/>
    </source>
</evidence>
<dbReference type="RefSeq" id="WP_043751690.1">
    <property type="nucleotide sequence ID" value="NZ_AQQX01000008.1"/>
</dbReference>
<dbReference type="Gene3D" id="3.40.50.150">
    <property type="entry name" value="Vaccinia Virus protein VP39"/>
    <property type="match status" value="1"/>
</dbReference>
<reference evidence="1 2" key="1">
    <citation type="journal article" date="2015" name="Antonie Van Leeuwenhoek">
        <title>Pseudooceanicola atlanticus gen. nov. sp. nov., isolated from surface seawater of the Atlantic Ocean and reclassification of Oceanicola batsensis, Oceanicola marinus, Oceanicola nitratireducens, Oceanicola nanhaiensis, Oceanicola antarcticus and Oceanicola flagellatus, as Pseudooceanicola batsensis comb. nov., Pseudooceanicola marinus comb. nov., Pseudooceanicola nitratireducens comb. nov., Pseudooceanicola nanhaiensis comb. nov., Pseudooceanicola antarcticus comb. nov., and Pseudooceanicola flagellatus comb. nov.</title>
        <authorList>
            <person name="Lai Q."/>
            <person name="Li G."/>
            <person name="Liu X."/>
            <person name="Du Y."/>
            <person name="Sun F."/>
            <person name="Shao Z."/>
        </authorList>
    </citation>
    <scope>NUCLEOTIDE SEQUENCE [LARGE SCALE GENOMIC DNA]</scope>
    <source>
        <strain evidence="1 2">22II-s11g</strain>
    </source>
</reference>
<dbReference type="OrthoDB" id="7445868at2"/>
<proteinExistence type="predicted"/>
<accession>A0A0A0EC60</accession>
<evidence type="ECO:0000313" key="1">
    <source>
        <dbReference type="EMBL" id="KGM47703.1"/>
    </source>
</evidence>
<gene>
    <name evidence="1" type="ORF">ATO9_16680</name>
</gene>
<dbReference type="AlphaFoldDB" id="A0A0A0EC60"/>
<dbReference type="InterPro" id="IPR029063">
    <property type="entry name" value="SAM-dependent_MTases_sf"/>
</dbReference>
<dbReference type="Proteomes" id="UP000030004">
    <property type="component" value="Unassembled WGS sequence"/>
</dbReference>
<sequence length="202" mass="22859">MEFLSEGPVARPELTLPPEEAAFLRERYAEATEILEYGSGGSTVVASELDGKTITSVESDRDWADMMQRWFKENPGKSPVDVFHADIGPTKDWGYPTGPEEWRRFPSYPLRVWERAKEISPDLVLVDGRFRVGCVLATALSTQKPLTLLFDDYTPRKAYRRVEGFVGEPQKIVGRMAVFAIEPMSIPKGRYLRTIELMCAPL</sequence>
<dbReference type="EMBL" id="AQQX01000008">
    <property type="protein sequence ID" value="KGM47703.1"/>
    <property type="molecule type" value="Genomic_DNA"/>
</dbReference>
<name>A0A0A0EC60_9RHOB</name>
<evidence type="ECO:0000313" key="2">
    <source>
        <dbReference type="Proteomes" id="UP000030004"/>
    </source>
</evidence>
<protein>
    <recommendedName>
        <fullName evidence="3">Class I SAM-dependent methyltransferase</fullName>
    </recommendedName>
</protein>
<keyword evidence="2" id="KW-1185">Reference proteome</keyword>
<comment type="caution">
    <text evidence="1">The sequence shown here is derived from an EMBL/GenBank/DDBJ whole genome shotgun (WGS) entry which is preliminary data.</text>
</comment>